<dbReference type="AlphaFoldDB" id="A0A554RUP7"/>
<feature type="signal peptide" evidence="2">
    <location>
        <begin position="1"/>
        <end position="28"/>
    </location>
</feature>
<dbReference type="Proteomes" id="UP000316988">
    <property type="component" value="Unassembled WGS sequence"/>
</dbReference>
<dbReference type="EMBL" id="VLNT01000017">
    <property type="protein sequence ID" value="TSD57829.1"/>
    <property type="molecule type" value="Genomic_DNA"/>
</dbReference>
<name>A0A554RUP7_9ACTN</name>
<evidence type="ECO:0000313" key="3">
    <source>
        <dbReference type="EMBL" id="TSD57829.1"/>
    </source>
</evidence>
<feature type="compositionally biased region" description="Pro residues" evidence="1">
    <location>
        <begin position="250"/>
        <end position="260"/>
    </location>
</feature>
<comment type="caution">
    <text evidence="3">The sequence shown here is derived from an EMBL/GenBank/DDBJ whole genome shotgun (WGS) entry which is preliminary data.</text>
</comment>
<proteinExistence type="predicted"/>
<evidence type="ECO:0000256" key="1">
    <source>
        <dbReference type="SAM" id="MobiDB-lite"/>
    </source>
</evidence>
<sequence>MRIITRAAVALAGAATLGLGLVAVPATAAELGDDLVVDFGNTTFKAGSWGEGVTATVEEVPEEVETLTVAIGSMGENGGGLVDEAEVVQQEDGSWVGTVRPSDEYPPVAPNADGWPKYTASVGYQYEDEAGETQYVNESIELTITEGVSVTGPEEATVAELAAGIPLQFAGFNSGEVVTGDIRFFNEDTGEEESIGDFETEPLGQDGAGEGVLTITGASVGQQFRVVASGEAGTVNYYVRVVEGGDAPEEPPAPEQPGPEQPRKPERVDTGA</sequence>
<reference evidence="3 4" key="1">
    <citation type="submission" date="2019-07" db="EMBL/GenBank/DDBJ databases">
        <authorList>
            <person name="Zhao L.H."/>
        </authorList>
    </citation>
    <scope>NUCLEOTIDE SEQUENCE [LARGE SCALE GENOMIC DNA]</scope>
    <source>
        <strain evidence="3 4">Co35</strain>
    </source>
</reference>
<feature type="region of interest" description="Disordered" evidence="1">
    <location>
        <begin position="243"/>
        <end position="272"/>
    </location>
</feature>
<dbReference type="OrthoDB" id="3747261at2"/>
<feature type="chain" id="PRO_5022077216" description="Htaa domain-containing protein" evidence="2">
    <location>
        <begin position="29"/>
        <end position="272"/>
    </location>
</feature>
<accession>A0A554RUP7</accession>
<feature type="compositionally biased region" description="Basic and acidic residues" evidence="1">
    <location>
        <begin position="261"/>
        <end position="272"/>
    </location>
</feature>
<evidence type="ECO:0000256" key="2">
    <source>
        <dbReference type="SAM" id="SignalP"/>
    </source>
</evidence>
<organism evidence="3 4">
    <name type="scientific">Aeromicrobium piscarium</name>
    <dbReference type="NCBI Taxonomy" id="2590901"/>
    <lineage>
        <taxon>Bacteria</taxon>
        <taxon>Bacillati</taxon>
        <taxon>Actinomycetota</taxon>
        <taxon>Actinomycetes</taxon>
        <taxon>Propionibacteriales</taxon>
        <taxon>Nocardioidaceae</taxon>
        <taxon>Aeromicrobium</taxon>
    </lineage>
</organism>
<evidence type="ECO:0000313" key="4">
    <source>
        <dbReference type="Proteomes" id="UP000316988"/>
    </source>
</evidence>
<keyword evidence="2" id="KW-0732">Signal</keyword>
<protein>
    <recommendedName>
        <fullName evidence="5">Htaa domain-containing protein</fullName>
    </recommendedName>
</protein>
<keyword evidence="4" id="KW-1185">Reference proteome</keyword>
<dbReference type="RefSeq" id="WP_143914459.1">
    <property type="nucleotide sequence ID" value="NZ_VLNT01000017.1"/>
</dbReference>
<gene>
    <name evidence="3" type="ORF">FNM00_15515</name>
</gene>
<evidence type="ECO:0008006" key="5">
    <source>
        <dbReference type="Google" id="ProtNLM"/>
    </source>
</evidence>